<evidence type="ECO:0000256" key="8">
    <source>
        <dbReference type="RuleBase" id="RU363041"/>
    </source>
</evidence>
<evidence type="ECO:0000256" key="6">
    <source>
        <dbReference type="ARBA" id="ARBA00022989"/>
    </source>
</evidence>
<evidence type="ECO:0000256" key="4">
    <source>
        <dbReference type="ARBA" id="ARBA00022475"/>
    </source>
</evidence>
<feature type="transmembrane region" description="Helical" evidence="8">
    <location>
        <begin position="104"/>
        <end position="120"/>
    </location>
</feature>
<gene>
    <name evidence="9" type="ORF">EV678_1169</name>
</gene>
<name>A0ABY0IU23_9RHOO</name>
<reference evidence="9 10" key="1">
    <citation type="submission" date="2019-02" db="EMBL/GenBank/DDBJ databases">
        <title>Genomic Encyclopedia of Type Strains, Phase IV (KMG-IV): sequencing the most valuable type-strain genomes for metagenomic binning, comparative biology and taxonomic classification.</title>
        <authorList>
            <person name="Goeker M."/>
        </authorList>
    </citation>
    <scope>NUCLEOTIDE SEQUENCE [LARGE SCALE GENOMIC DNA]</scope>
    <source>
        <strain evidence="9 10">DSM 21223</strain>
    </source>
</reference>
<evidence type="ECO:0000256" key="5">
    <source>
        <dbReference type="ARBA" id="ARBA00022692"/>
    </source>
</evidence>
<comment type="caution">
    <text evidence="9">The sequence shown here is derived from an EMBL/GenBank/DDBJ whole genome shotgun (WGS) entry which is preliminary data.</text>
</comment>
<dbReference type="Proteomes" id="UP000292136">
    <property type="component" value="Unassembled WGS sequence"/>
</dbReference>
<evidence type="ECO:0000256" key="2">
    <source>
        <dbReference type="ARBA" id="ARBA00009142"/>
    </source>
</evidence>
<dbReference type="Pfam" id="PF01925">
    <property type="entry name" value="TauE"/>
    <property type="match status" value="1"/>
</dbReference>
<keyword evidence="6 8" id="KW-1133">Transmembrane helix</keyword>
<evidence type="ECO:0000313" key="10">
    <source>
        <dbReference type="Proteomes" id="UP000292136"/>
    </source>
</evidence>
<evidence type="ECO:0000256" key="1">
    <source>
        <dbReference type="ARBA" id="ARBA00004651"/>
    </source>
</evidence>
<feature type="transmembrane region" description="Helical" evidence="8">
    <location>
        <begin position="141"/>
        <end position="164"/>
    </location>
</feature>
<organism evidence="9 10">
    <name type="scientific">Azospira oryzae</name>
    <dbReference type="NCBI Taxonomy" id="146939"/>
    <lineage>
        <taxon>Bacteria</taxon>
        <taxon>Pseudomonadati</taxon>
        <taxon>Pseudomonadota</taxon>
        <taxon>Betaproteobacteria</taxon>
        <taxon>Rhodocyclales</taxon>
        <taxon>Rhodocyclaceae</taxon>
        <taxon>Azospira</taxon>
    </lineage>
</organism>
<evidence type="ECO:0000256" key="3">
    <source>
        <dbReference type="ARBA" id="ARBA00022448"/>
    </source>
</evidence>
<keyword evidence="10" id="KW-1185">Reference proteome</keyword>
<sequence>MPHDLLSPPLLLACIALIVGIAAFAHGVIGVGFPLITTPCIALLTDLKTAVLITVLPNILLNILSILRGGNWRDSLLKHWRLAAYVLLGSLVGTQLLIGLPAEPLKLALALMMLVSINLNRLKKLDWSFLRRHRRTSEAAFGLIGGILSGTVNVSVPPLAIYFIGLDLSPVATVQLFNLCFIVGKLTQAGTLAAHGEFTVAILWQSAGLTVLAVACLIPGMRIQSRMDASTYRRWLNHTLLLMAVLMLVQVGLAWAR</sequence>
<evidence type="ECO:0000256" key="7">
    <source>
        <dbReference type="ARBA" id="ARBA00023136"/>
    </source>
</evidence>
<proteinExistence type="inferred from homology"/>
<feature type="transmembrane region" description="Helical" evidence="8">
    <location>
        <begin position="202"/>
        <end position="223"/>
    </location>
</feature>
<comment type="similarity">
    <text evidence="2 8">Belongs to the 4-toluene sulfonate uptake permease (TSUP) (TC 2.A.102) family.</text>
</comment>
<keyword evidence="4 8" id="KW-1003">Cell membrane</keyword>
<keyword evidence="3" id="KW-0813">Transport</keyword>
<dbReference type="EMBL" id="SHKM01000001">
    <property type="protein sequence ID" value="RZT90355.1"/>
    <property type="molecule type" value="Genomic_DNA"/>
</dbReference>
<dbReference type="RefSeq" id="WP_165397455.1">
    <property type="nucleotide sequence ID" value="NZ_SHKM01000001.1"/>
</dbReference>
<dbReference type="InterPro" id="IPR002781">
    <property type="entry name" value="TM_pro_TauE-like"/>
</dbReference>
<evidence type="ECO:0000313" key="9">
    <source>
        <dbReference type="EMBL" id="RZT90355.1"/>
    </source>
</evidence>
<protein>
    <recommendedName>
        <fullName evidence="8">Probable membrane transporter protein</fullName>
    </recommendedName>
</protein>
<keyword evidence="5 8" id="KW-0812">Transmembrane</keyword>
<dbReference type="PANTHER" id="PTHR30269">
    <property type="entry name" value="TRANSMEMBRANE PROTEIN YFCA"/>
    <property type="match status" value="1"/>
</dbReference>
<feature type="transmembrane region" description="Helical" evidence="8">
    <location>
        <begin position="49"/>
        <end position="67"/>
    </location>
</feature>
<comment type="subcellular location">
    <subcellularLocation>
        <location evidence="1 8">Cell membrane</location>
        <topology evidence="1 8">Multi-pass membrane protein</topology>
    </subcellularLocation>
</comment>
<keyword evidence="7 8" id="KW-0472">Membrane</keyword>
<feature type="transmembrane region" description="Helical" evidence="8">
    <location>
        <begin position="235"/>
        <end position="256"/>
    </location>
</feature>
<dbReference type="PANTHER" id="PTHR30269:SF32">
    <property type="entry name" value="MEMBRANE TRANSPORTER PROTEIN-RELATED"/>
    <property type="match status" value="1"/>
</dbReference>
<accession>A0ABY0IU23</accession>
<dbReference type="InterPro" id="IPR052017">
    <property type="entry name" value="TSUP"/>
</dbReference>